<dbReference type="EMBL" id="JXJW01000039">
    <property type="protein sequence ID" value="PCS04065.1"/>
    <property type="molecule type" value="Genomic_DNA"/>
</dbReference>
<accession>A0A2A5RUB1</accession>
<organism evidence="1 2">
    <name type="scientific">Pseudolactococcus piscium</name>
    <dbReference type="NCBI Taxonomy" id="1364"/>
    <lineage>
        <taxon>Bacteria</taxon>
        <taxon>Bacillati</taxon>
        <taxon>Bacillota</taxon>
        <taxon>Bacilli</taxon>
        <taxon>Lactobacillales</taxon>
        <taxon>Streptococcaceae</taxon>
        <taxon>Pseudolactococcus</taxon>
    </lineage>
</organism>
<gene>
    <name evidence="1" type="ORF">RU86_GL001660</name>
</gene>
<evidence type="ECO:0000313" key="1">
    <source>
        <dbReference type="EMBL" id="PCS04065.1"/>
    </source>
</evidence>
<proteinExistence type="predicted"/>
<dbReference type="RefSeq" id="WP_096815408.1">
    <property type="nucleotide sequence ID" value="NZ_JXJW01000039.1"/>
</dbReference>
<reference evidence="1 2" key="1">
    <citation type="submission" date="2014-12" db="EMBL/GenBank/DDBJ databases">
        <title>Draft genome sequences of 10 type strains of Lactococcus.</title>
        <authorList>
            <person name="Sun Z."/>
            <person name="Zhong Z."/>
            <person name="Liu W."/>
            <person name="Zhang W."/>
            <person name="Zhang H."/>
        </authorList>
    </citation>
    <scope>NUCLEOTIDE SEQUENCE [LARGE SCALE GENOMIC DNA]</scope>
    <source>
        <strain evidence="1 2">DSM 6634</strain>
    </source>
</reference>
<dbReference type="Proteomes" id="UP000218282">
    <property type="component" value="Unassembled WGS sequence"/>
</dbReference>
<protein>
    <submittedName>
        <fullName evidence="1">Uncharacterized protein</fullName>
    </submittedName>
</protein>
<sequence length="117" mass="14117">MKDKNADKRYAYDLKISDEERKIEELYAQEGQLKQSLEAFQYEITSSFQTLKVIEDELNYRNHGSSSFSETQEKQKYLDRMIANQQASQDLQFKRIHQKREEQRETLIRERSSLSWD</sequence>
<name>A0A2A5RUB1_9LACT</name>
<dbReference type="AlphaFoldDB" id="A0A2A5RUB1"/>
<comment type="caution">
    <text evidence="1">The sequence shown here is derived from an EMBL/GenBank/DDBJ whole genome shotgun (WGS) entry which is preliminary data.</text>
</comment>
<evidence type="ECO:0000313" key="2">
    <source>
        <dbReference type="Proteomes" id="UP000218282"/>
    </source>
</evidence>
<keyword evidence="2" id="KW-1185">Reference proteome</keyword>